<protein>
    <submittedName>
        <fullName evidence="2">Uncharacterized protein</fullName>
    </submittedName>
</protein>
<sequence>MNLKLRHISIIISITIVIAEIIGKKFFGLSISANEIMLTGIFTAAISILLGIEDIRILMQSRLGFIEKVGRLNLLDNFKSISNSFNKINEYEDTMLWVHGTNTLNQGVTEFDELAEGRINTIDKTLLTNYPIKMAAGLTISLDATVMWKEDTLDEKSLRAEPYLNEIRSAVKDRGVRVRRIFLIPENAIDNDERLINRMKNDKDDGVSVRYLVDSKWESSRFSNDPEDIGIFDRKRLFVYGHLSKSGERPADIYFTQSRITIYQTTFDANWNRAISL</sequence>
<keyword evidence="1" id="KW-0472">Membrane</keyword>
<keyword evidence="1" id="KW-1133">Transmembrane helix</keyword>
<evidence type="ECO:0000256" key="1">
    <source>
        <dbReference type="SAM" id="Phobius"/>
    </source>
</evidence>
<gene>
    <name evidence="2" type="ORF">METZ01_LOCUS154367</name>
</gene>
<organism evidence="2">
    <name type="scientific">marine metagenome</name>
    <dbReference type="NCBI Taxonomy" id="408172"/>
    <lineage>
        <taxon>unclassified sequences</taxon>
        <taxon>metagenomes</taxon>
        <taxon>ecological metagenomes</taxon>
    </lineage>
</organism>
<feature type="transmembrane region" description="Helical" evidence="1">
    <location>
        <begin position="33"/>
        <end position="52"/>
    </location>
</feature>
<keyword evidence="1" id="KW-0812">Transmembrane</keyword>
<dbReference type="EMBL" id="UINC01025616">
    <property type="protein sequence ID" value="SVB01513.1"/>
    <property type="molecule type" value="Genomic_DNA"/>
</dbReference>
<reference evidence="2" key="1">
    <citation type="submission" date="2018-05" db="EMBL/GenBank/DDBJ databases">
        <authorList>
            <person name="Lanie J.A."/>
            <person name="Ng W.-L."/>
            <person name="Kazmierczak K.M."/>
            <person name="Andrzejewski T.M."/>
            <person name="Davidsen T.M."/>
            <person name="Wayne K.J."/>
            <person name="Tettelin H."/>
            <person name="Glass J.I."/>
            <person name="Rusch D."/>
            <person name="Podicherti R."/>
            <person name="Tsui H.-C.T."/>
            <person name="Winkler M.E."/>
        </authorList>
    </citation>
    <scope>NUCLEOTIDE SEQUENCE</scope>
</reference>
<dbReference type="AlphaFoldDB" id="A0A382AKI2"/>
<feature type="transmembrane region" description="Helical" evidence="1">
    <location>
        <begin position="7"/>
        <end position="27"/>
    </location>
</feature>
<proteinExistence type="predicted"/>
<name>A0A382AKI2_9ZZZZ</name>
<evidence type="ECO:0000313" key="2">
    <source>
        <dbReference type="EMBL" id="SVB01513.1"/>
    </source>
</evidence>
<accession>A0A382AKI2</accession>